<dbReference type="Gene3D" id="3.30.200.20">
    <property type="entry name" value="Phosphorylase Kinase, domain 1"/>
    <property type="match status" value="1"/>
</dbReference>
<evidence type="ECO:0000313" key="4">
    <source>
        <dbReference type="Proteomes" id="UP000198623"/>
    </source>
</evidence>
<feature type="domain" description="Protein kinase" evidence="2">
    <location>
        <begin position="23"/>
        <end position="278"/>
    </location>
</feature>
<dbReference type="Proteomes" id="UP000198623">
    <property type="component" value="Unassembled WGS sequence"/>
</dbReference>
<keyword evidence="1" id="KW-0472">Membrane</keyword>
<name>A0A1I2TIT9_9GAMM</name>
<dbReference type="RefSeq" id="WP_090728787.1">
    <property type="nucleotide sequence ID" value="NZ_FOOU01000010.1"/>
</dbReference>
<dbReference type="Gene3D" id="3.90.1580.10">
    <property type="entry name" value="paralog of FGE (formylglycine-generating enzyme)"/>
    <property type="match status" value="1"/>
</dbReference>
<protein>
    <submittedName>
        <fullName evidence="3">Formylglycine-generating enzyme, required for sulfatase activity, contains SUMF1/FGE domain</fullName>
    </submittedName>
</protein>
<keyword evidence="1" id="KW-0812">Transmembrane</keyword>
<dbReference type="GO" id="GO:0005524">
    <property type="term" value="F:ATP binding"/>
    <property type="evidence" value="ECO:0007669"/>
    <property type="project" value="InterPro"/>
</dbReference>
<dbReference type="GO" id="GO:0004672">
    <property type="term" value="F:protein kinase activity"/>
    <property type="evidence" value="ECO:0007669"/>
    <property type="project" value="InterPro"/>
</dbReference>
<dbReference type="GO" id="GO:0120147">
    <property type="term" value="F:formylglycine-generating oxidase activity"/>
    <property type="evidence" value="ECO:0007669"/>
    <property type="project" value="TreeGrafter"/>
</dbReference>
<dbReference type="Gene3D" id="1.10.510.10">
    <property type="entry name" value="Transferase(Phosphotransferase) domain 1"/>
    <property type="match status" value="1"/>
</dbReference>
<reference evidence="4" key="1">
    <citation type="submission" date="2016-10" db="EMBL/GenBank/DDBJ databases">
        <authorList>
            <person name="Varghese N."/>
            <person name="Submissions S."/>
        </authorList>
    </citation>
    <scope>NUCLEOTIDE SEQUENCE [LARGE SCALE GENOMIC DNA]</scope>
    <source>
        <strain evidence="4">CGMCC 1.10971</strain>
    </source>
</reference>
<dbReference type="SUPFAM" id="SSF56112">
    <property type="entry name" value="Protein kinase-like (PK-like)"/>
    <property type="match status" value="1"/>
</dbReference>
<evidence type="ECO:0000259" key="2">
    <source>
        <dbReference type="PROSITE" id="PS50011"/>
    </source>
</evidence>
<keyword evidence="4" id="KW-1185">Reference proteome</keyword>
<dbReference type="SUPFAM" id="SSF56436">
    <property type="entry name" value="C-type lectin-like"/>
    <property type="match status" value="1"/>
</dbReference>
<sequence length="655" mass="72864">MDIRQQALSLNDGQIIGPEHHKFRLKGTATPHPLGEFWQADDISTPSPTPVSLIVLSENLTKHKEFLAAFKQQIILAKNLRHKHITAIYGYFVQRGGILFFACEALDGLTLQTLIQTKKINKLKKNQLQGLLTQIAGAADVYINKVYKPHAALAPDLIYINRQGGVKVLPISPRILLEKTSFKLDPAFQFPAYQAPEAFHPNLLPTAADTYSMACIAYAALSGSPPFGLEEDEALHVRKELKQPSSLNKKQWASLQQALATDPELRQRTSAELISALFIEEADNSTSPVADNEPLKTKTTDTSTTARLSGGISRFWSSLFMGSTLFIAGVAVGFFASFFFAQQQQTSTNQYLAAWKEQAEIWKTTADDQANKIIRLEEQLAKQNTSDIKTTEPLSREASPLQENFKIFQDTLLDGAYGPQMISLPAGQFQMGDLNNQGDDNEKPIQTIIFSDSFALSRYEVTFNEYDHFADITKRKRPDDEGWGRGLQPVINVSWQDANAYVKWLAAQTGQSYRLPSEAEWEYAARSGTSSAYWWGNELSTERAVCDGCGSLWDAKQPAPVGALPANPWGLHDLNGNVDEWVQDCYSDTYSGHPTDGSARVASNCAYRAMRGGSWFDIGRVIRSASRYRHPPDAARNTWGFRVALDLPNEQKPTD</sequence>
<dbReference type="EMBL" id="FOOU01000010">
    <property type="protein sequence ID" value="SFG64773.1"/>
    <property type="molecule type" value="Genomic_DNA"/>
</dbReference>
<proteinExistence type="predicted"/>
<evidence type="ECO:0000256" key="1">
    <source>
        <dbReference type="SAM" id="Phobius"/>
    </source>
</evidence>
<dbReference type="Pfam" id="PF03781">
    <property type="entry name" value="FGE-sulfatase"/>
    <property type="match status" value="1"/>
</dbReference>
<dbReference type="STRING" id="1045558.SAMN05216175_11078"/>
<dbReference type="InterPro" id="IPR011009">
    <property type="entry name" value="Kinase-like_dom_sf"/>
</dbReference>
<dbReference type="InterPro" id="IPR016187">
    <property type="entry name" value="CTDL_fold"/>
</dbReference>
<dbReference type="SMART" id="SM00220">
    <property type="entry name" value="S_TKc"/>
    <property type="match status" value="1"/>
</dbReference>
<dbReference type="PANTHER" id="PTHR23150">
    <property type="entry name" value="SULFATASE MODIFYING FACTOR 1, 2"/>
    <property type="match status" value="1"/>
</dbReference>
<dbReference type="PROSITE" id="PS50011">
    <property type="entry name" value="PROTEIN_KINASE_DOM"/>
    <property type="match status" value="1"/>
</dbReference>
<dbReference type="PANTHER" id="PTHR23150:SF35">
    <property type="entry name" value="BLL6746 PROTEIN"/>
    <property type="match status" value="1"/>
</dbReference>
<dbReference type="OrthoDB" id="9768004at2"/>
<dbReference type="InterPro" id="IPR005532">
    <property type="entry name" value="SUMF_dom"/>
</dbReference>
<dbReference type="InterPro" id="IPR042095">
    <property type="entry name" value="SUMF_sf"/>
</dbReference>
<keyword evidence="1" id="KW-1133">Transmembrane helix</keyword>
<organism evidence="3 4">
    <name type="scientific">Neptunomonas qingdaonensis</name>
    <dbReference type="NCBI Taxonomy" id="1045558"/>
    <lineage>
        <taxon>Bacteria</taxon>
        <taxon>Pseudomonadati</taxon>
        <taxon>Pseudomonadota</taxon>
        <taxon>Gammaproteobacteria</taxon>
        <taxon>Oceanospirillales</taxon>
        <taxon>Oceanospirillaceae</taxon>
        <taxon>Neptunomonas</taxon>
    </lineage>
</organism>
<dbReference type="Pfam" id="PF00069">
    <property type="entry name" value="Pkinase"/>
    <property type="match status" value="1"/>
</dbReference>
<dbReference type="AlphaFoldDB" id="A0A1I2TIT9"/>
<gene>
    <name evidence="3" type="ORF">SAMN05216175_11078</name>
</gene>
<dbReference type="InterPro" id="IPR051043">
    <property type="entry name" value="Sulfatase_Mod_Factor_Kinase"/>
</dbReference>
<evidence type="ECO:0000313" key="3">
    <source>
        <dbReference type="EMBL" id="SFG64773.1"/>
    </source>
</evidence>
<accession>A0A1I2TIT9</accession>
<dbReference type="InterPro" id="IPR000719">
    <property type="entry name" value="Prot_kinase_dom"/>
</dbReference>
<feature type="transmembrane region" description="Helical" evidence="1">
    <location>
        <begin position="315"/>
        <end position="340"/>
    </location>
</feature>